<dbReference type="InterPro" id="IPR005824">
    <property type="entry name" value="KOW"/>
</dbReference>
<dbReference type="CDD" id="cd06089">
    <property type="entry name" value="KOW_RPL26"/>
    <property type="match status" value="1"/>
</dbReference>
<dbReference type="EMBL" id="LWDF02000258">
    <property type="protein sequence ID" value="KAE8251214.1"/>
    <property type="molecule type" value="Genomic_DNA"/>
</dbReference>
<dbReference type="NCBIfam" id="TIGR01080">
    <property type="entry name" value="rplX_A_E"/>
    <property type="match status" value="1"/>
</dbReference>
<comment type="caution">
    <text evidence="4">The sequence shown here is derived from an EMBL/GenBank/DDBJ whole genome shotgun (WGS) entry which is preliminary data.</text>
</comment>
<evidence type="ECO:0000256" key="2">
    <source>
        <dbReference type="ARBA" id="ARBA00022980"/>
    </source>
</evidence>
<dbReference type="GO" id="GO:0003735">
    <property type="term" value="F:structural constituent of ribosome"/>
    <property type="evidence" value="ECO:0007669"/>
    <property type="project" value="InterPro"/>
</dbReference>
<evidence type="ECO:0000256" key="3">
    <source>
        <dbReference type="ARBA" id="ARBA00023274"/>
    </source>
</evidence>
<dbReference type="InterPro" id="IPR005825">
    <property type="entry name" value="Ribosomal_uL24_CS"/>
</dbReference>
<dbReference type="PANTHER" id="PTHR11143">
    <property type="entry name" value="60S RIBOSOMAL PROTEIN L26 FAMILY MEMBER"/>
    <property type="match status" value="1"/>
</dbReference>
<comment type="similarity">
    <text evidence="1">Belongs to the universal ribosomal protein uL24 family.</text>
</comment>
<dbReference type="Pfam" id="PF00467">
    <property type="entry name" value="KOW"/>
    <property type="match status" value="1"/>
</dbReference>
<protein>
    <submittedName>
        <fullName evidence="4">Uncharacterized protein</fullName>
    </submittedName>
</protein>
<sequence>MVSTSPRKQRRAHFAAPSHIRRKIMSSPLSKELRLEHGIRSIPIHKDDEVLIVRGTSKGREGRVTQVYRKKWVVHVERVTREKSNGATVQLPVHPSNVVITKLKMDQDRKTVISRKAGQAASAAKDVEMKDA</sequence>
<keyword evidence="2" id="KW-0689">Ribosomal protein</keyword>
<keyword evidence="5" id="KW-1185">Reference proteome</keyword>
<dbReference type="Pfam" id="PF16906">
    <property type="entry name" value="Ribosomal_L26"/>
    <property type="match status" value="1"/>
</dbReference>
<dbReference type="OrthoDB" id="1688503at2759"/>
<keyword evidence="3" id="KW-0687">Ribonucleoprotein</keyword>
<dbReference type="GO" id="GO:0015934">
    <property type="term" value="C:large ribosomal subunit"/>
    <property type="evidence" value="ECO:0007669"/>
    <property type="project" value="InterPro"/>
</dbReference>
<dbReference type="FunFam" id="2.30.30.30:FF:000009">
    <property type="entry name" value="60S ribosomal protein L26"/>
    <property type="match status" value="1"/>
</dbReference>
<dbReference type="GO" id="GO:0006412">
    <property type="term" value="P:translation"/>
    <property type="evidence" value="ECO:0007669"/>
    <property type="project" value="InterPro"/>
</dbReference>
<dbReference type="InterPro" id="IPR041988">
    <property type="entry name" value="Ribosomal_uL24_KOW"/>
</dbReference>
<dbReference type="Proteomes" id="UP000077521">
    <property type="component" value="Unassembled WGS sequence"/>
</dbReference>
<dbReference type="SMART" id="SM00739">
    <property type="entry name" value="KOW"/>
    <property type="match status" value="1"/>
</dbReference>
<dbReference type="HAMAP" id="MF_01326_A">
    <property type="entry name" value="Ribosomal_uL24_A"/>
    <property type="match status" value="1"/>
</dbReference>
<name>A0A177TD42_9BASI</name>
<dbReference type="SUPFAM" id="SSF50104">
    <property type="entry name" value="Translation proteins SH3-like domain"/>
    <property type="match status" value="1"/>
</dbReference>
<reference evidence="4" key="1">
    <citation type="submission" date="2016-04" db="EMBL/GenBank/DDBJ databases">
        <authorList>
            <person name="Nguyen H.D."/>
            <person name="Samba Siva P."/>
            <person name="Cullis J."/>
            <person name="Levesque C.A."/>
            <person name="Hambleton S."/>
        </authorList>
    </citation>
    <scope>NUCLEOTIDE SEQUENCE</scope>
    <source>
        <strain evidence="4">DAOMC 236416</strain>
    </source>
</reference>
<reference evidence="4" key="2">
    <citation type="journal article" date="2019" name="IMA Fungus">
        <title>Genome sequencing and comparison of five Tilletia species to identify candidate genes for the detection of regulated species infecting wheat.</title>
        <authorList>
            <person name="Nguyen H.D.T."/>
            <person name="Sultana T."/>
            <person name="Kesanakurti P."/>
            <person name="Hambleton S."/>
        </authorList>
    </citation>
    <scope>NUCLEOTIDE SEQUENCE</scope>
    <source>
        <strain evidence="4">DAOMC 236416</strain>
    </source>
</reference>
<dbReference type="PROSITE" id="PS01108">
    <property type="entry name" value="RIBOSOMAL_L24"/>
    <property type="match status" value="1"/>
</dbReference>
<proteinExistence type="inferred from homology"/>
<dbReference type="GO" id="GO:0003723">
    <property type="term" value="F:RNA binding"/>
    <property type="evidence" value="ECO:0007669"/>
    <property type="project" value="InterPro"/>
</dbReference>
<dbReference type="InterPro" id="IPR014722">
    <property type="entry name" value="Rib_uL2_dom2"/>
</dbReference>
<evidence type="ECO:0000313" key="4">
    <source>
        <dbReference type="EMBL" id="KAE8251214.1"/>
    </source>
</evidence>
<evidence type="ECO:0000313" key="5">
    <source>
        <dbReference type="Proteomes" id="UP000077521"/>
    </source>
</evidence>
<gene>
    <name evidence="4" type="ORF">A4X13_0g4101</name>
</gene>
<organism evidence="4 5">
    <name type="scientific">Tilletia indica</name>
    <dbReference type="NCBI Taxonomy" id="43049"/>
    <lineage>
        <taxon>Eukaryota</taxon>
        <taxon>Fungi</taxon>
        <taxon>Dikarya</taxon>
        <taxon>Basidiomycota</taxon>
        <taxon>Ustilaginomycotina</taxon>
        <taxon>Exobasidiomycetes</taxon>
        <taxon>Tilletiales</taxon>
        <taxon>Tilletiaceae</taxon>
        <taxon>Tilletia</taxon>
    </lineage>
</organism>
<accession>A0A177TD42</accession>
<evidence type="ECO:0000256" key="1">
    <source>
        <dbReference type="ARBA" id="ARBA00010618"/>
    </source>
</evidence>
<dbReference type="InterPro" id="IPR005756">
    <property type="entry name" value="Ribosomal_uL24_euk/arc"/>
</dbReference>
<dbReference type="InterPro" id="IPR008991">
    <property type="entry name" value="Translation_prot_SH3-like_sf"/>
</dbReference>
<dbReference type="AlphaFoldDB" id="A0A177TD42"/>
<dbReference type="Gene3D" id="2.30.30.30">
    <property type="match status" value="1"/>
</dbReference>